<comment type="subcellular location">
    <subcellularLocation>
        <location evidence="1">Membrane</location>
        <topology evidence="1">Multi-pass membrane protein</topology>
    </subcellularLocation>
</comment>
<dbReference type="FunFam" id="1.20.1250.20:FF:000026">
    <property type="entry name" value="MFS quinate transporter QutD"/>
    <property type="match status" value="1"/>
</dbReference>
<evidence type="ECO:0000313" key="11">
    <source>
        <dbReference type="Proteomes" id="UP000030706"/>
    </source>
</evidence>
<dbReference type="GeneID" id="40748310"/>
<dbReference type="InterPro" id="IPR050360">
    <property type="entry name" value="MFS_Sugar_Transporters"/>
</dbReference>
<feature type="transmembrane region" description="Helical" evidence="8">
    <location>
        <begin position="437"/>
        <end position="455"/>
    </location>
</feature>
<feature type="transmembrane region" description="Helical" evidence="8">
    <location>
        <begin position="405"/>
        <end position="425"/>
    </location>
</feature>
<accession>A0A074Y4F1</accession>
<evidence type="ECO:0000256" key="6">
    <source>
        <dbReference type="ARBA" id="ARBA00023136"/>
    </source>
</evidence>
<dbReference type="PRINTS" id="PR00171">
    <property type="entry name" value="SUGRTRNSPORT"/>
</dbReference>
<keyword evidence="11" id="KW-1185">Reference proteome</keyword>
<protein>
    <submittedName>
        <fullName evidence="10">General substrate transporter</fullName>
    </submittedName>
</protein>
<feature type="transmembrane region" description="Helical" evidence="8">
    <location>
        <begin position="367"/>
        <end position="393"/>
    </location>
</feature>
<evidence type="ECO:0000256" key="7">
    <source>
        <dbReference type="RuleBase" id="RU003346"/>
    </source>
</evidence>
<feature type="transmembrane region" description="Helical" evidence="8">
    <location>
        <begin position="7"/>
        <end position="32"/>
    </location>
</feature>
<dbReference type="Gene3D" id="1.20.1250.20">
    <property type="entry name" value="MFS general substrate transporter like domains"/>
    <property type="match status" value="1"/>
</dbReference>
<feature type="transmembrane region" description="Helical" evidence="8">
    <location>
        <begin position="322"/>
        <end position="347"/>
    </location>
</feature>
<evidence type="ECO:0000256" key="8">
    <source>
        <dbReference type="SAM" id="Phobius"/>
    </source>
</evidence>
<dbReference type="RefSeq" id="XP_029757978.1">
    <property type="nucleotide sequence ID" value="XM_029906004.1"/>
</dbReference>
<dbReference type="PANTHER" id="PTHR48022:SF54">
    <property type="entry name" value="GLUCOSE TRANSPORTER, PUTATIVE (AFU_ORTHOLOGUE AFUA_8G00890)-RELATED"/>
    <property type="match status" value="1"/>
</dbReference>
<keyword evidence="4 8" id="KW-0812">Transmembrane</keyword>
<keyword evidence="3 7" id="KW-0813">Transport</keyword>
<dbReference type="PROSITE" id="PS00217">
    <property type="entry name" value="SUGAR_TRANSPORT_2"/>
    <property type="match status" value="1"/>
</dbReference>
<feature type="transmembrane region" description="Helical" evidence="8">
    <location>
        <begin position="266"/>
        <end position="286"/>
    </location>
</feature>
<dbReference type="GO" id="GO:0016020">
    <property type="term" value="C:membrane"/>
    <property type="evidence" value="ECO:0007669"/>
    <property type="project" value="UniProtKB-SubCell"/>
</dbReference>
<dbReference type="PANTHER" id="PTHR48022">
    <property type="entry name" value="PLASTIDIC GLUCOSE TRANSPORTER 4"/>
    <property type="match status" value="1"/>
</dbReference>
<feature type="transmembrane region" description="Helical" evidence="8">
    <location>
        <begin position="170"/>
        <end position="190"/>
    </location>
</feature>
<keyword evidence="5 8" id="KW-1133">Transmembrane helix</keyword>
<feature type="transmembrane region" description="Helical" evidence="8">
    <location>
        <begin position="52"/>
        <end position="71"/>
    </location>
</feature>
<evidence type="ECO:0000256" key="1">
    <source>
        <dbReference type="ARBA" id="ARBA00004141"/>
    </source>
</evidence>
<dbReference type="HOGENOM" id="CLU_001265_30_12_1"/>
<dbReference type="InterPro" id="IPR003663">
    <property type="entry name" value="Sugar/inositol_transpt"/>
</dbReference>
<evidence type="ECO:0000259" key="9">
    <source>
        <dbReference type="PROSITE" id="PS50850"/>
    </source>
</evidence>
<feature type="transmembrane region" description="Helical" evidence="8">
    <location>
        <begin position="298"/>
        <end position="315"/>
    </location>
</feature>
<dbReference type="InterPro" id="IPR036259">
    <property type="entry name" value="MFS_trans_sf"/>
</dbReference>
<dbReference type="NCBIfam" id="TIGR00879">
    <property type="entry name" value="SP"/>
    <property type="match status" value="1"/>
</dbReference>
<reference evidence="10 11" key="1">
    <citation type="journal article" date="2014" name="BMC Genomics">
        <title>Genome sequencing of four Aureobasidium pullulans varieties: biotechnological potential, stress tolerance, and description of new species.</title>
        <authorList>
            <person name="Gostin Ar C."/>
            <person name="Ohm R.A."/>
            <person name="Kogej T."/>
            <person name="Sonjak S."/>
            <person name="Turk M."/>
            <person name="Zajc J."/>
            <person name="Zalar P."/>
            <person name="Grube M."/>
            <person name="Sun H."/>
            <person name="Han J."/>
            <person name="Sharma A."/>
            <person name="Chiniquy J."/>
            <person name="Ngan C.Y."/>
            <person name="Lipzen A."/>
            <person name="Barry K."/>
            <person name="Grigoriev I.V."/>
            <person name="Gunde-Cimerman N."/>
        </authorList>
    </citation>
    <scope>NUCLEOTIDE SEQUENCE [LARGE SCALE GENOMIC DNA]</scope>
    <source>
        <strain evidence="10 11">EXF-150</strain>
    </source>
</reference>
<evidence type="ECO:0000256" key="5">
    <source>
        <dbReference type="ARBA" id="ARBA00022989"/>
    </source>
</evidence>
<dbReference type="Proteomes" id="UP000030706">
    <property type="component" value="Unassembled WGS sequence"/>
</dbReference>
<feature type="transmembrane region" description="Helical" evidence="8">
    <location>
        <begin position="100"/>
        <end position="125"/>
    </location>
</feature>
<dbReference type="Pfam" id="PF00083">
    <property type="entry name" value="Sugar_tr"/>
    <property type="match status" value="1"/>
</dbReference>
<proteinExistence type="inferred from homology"/>
<comment type="similarity">
    <text evidence="2 7">Belongs to the major facilitator superfamily. Sugar transporter (TC 2.A.1.1) family.</text>
</comment>
<dbReference type="EMBL" id="KL584990">
    <property type="protein sequence ID" value="KEQ81791.1"/>
    <property type="molecule type" value="Genomic_DNA"/>
</dbReference>
<gene>
    <name evidence="10" type="ORF">M438DRAFT_347867</name>
</gene>
<keyword evidence="6 8" id="KW-0472">Membrane</keyword>
<evidence type="ECO:0000313" key="10">
    <source>
        <dbReference type="EMBL" id="KEQ81791.1"/>
    </source>
</evidence>
<dbReference type="SUPFAM" id="SSF103473">
    <property type="entry name" value="MFS general substrate transporter"/>
    <property type="match status" value="1"/>
</dbReference>
<evidence type="ECO:0000256" key="2">
    <source>
        <dbReference type="ARBA" id="ARBA00010992"/>
    </source>
</evidence>
<dbReference type="InterPro" id="IPR005828">
    <property type="entry name" value="MFS_sugar_transport-like"/>
</dbReference>
<feature type="transmembrane region" description="Helical" evidence="8">
    <location>
        <begin position="137"/>
        <end position="158"/>
    </location>
</feature>
<feature type="domain" description="Major facilitator superfamily (MFS) profile" evidence="9">
    <location>
        <begin position="10"/>
        <end position="459"/>
    </location>
</feature>
<sequence>MYTISNIYVLAAFGTIGGALFGFDVSSMSAWIDQEQYLEYFNHPNSNLQGGITASMSGGSFLGALAAGFICDAIGRRYSLMVASVIWIIGSAIQCSSQNVAQLIIGRLISGLAVGITSSQVCVYLSELSPAKIRGRIVGIQQWAIEWGILIMFLVAYGCAKGVSGPSAFRIAWGVQGIPAFILLGSLFFFPESPRWLGSKGRWQEVENTLALLHAKGNLDDPGVQAELLEIREAVAAAQNTEGVSFFGLFGKKMWRRTLCGTTVQMWQQLLGGNVAMYYIVYVFQMAGLGDQTLTSSIIQYVIFLVTTGIILPYIDRIPRRLLLLTGSIVCCICHFTIAGLMASYGHHVSEINGNTILRWQVNNDTAAKGIIAVSYIFVGFYGFTWAPCGWIVSSEVFPLKYRATGVGLSAATNWIFNFALAYFVAPAFTNIQWRTYIIFGVFCFAMTIHIFFMFPETHGKTLEEIDVLFDANIPPWKSSQVKSRFSERVDTVIRKGSVTEHVENEADDKKSSEFALQKESV</sequence>
<evidence type="ECO:0000256" key="3">
    <source>
        <dbReference type="ARBA" id="ARBA00022448"/>
    </source>
</evidence>
<dbReference type="AlphaFoldDB" id="A0A074Y4F1"/>
<organism evidence="10 11">
    <name type="scientific">Aureobasidium pullulans EXF-150</name>
    <dbReference type="NCBI Taxonomy" id="1043002"/>
    <lineage>
        <taxon>Eukaryota</taxon>
        <taxon>Fungi</taxon>
        <taxon>Dikarya</taxon>
        <taxon>Ascomycota</taxon>
        <taxon>Pezizomycotina</taxon>
        <taxon>Dothideomycetes</taxon>
        <taxon>Dothideomycetidae</taxon>
        <taxon>Dothideales</taxon>
        <taxon>Saccotheciaceae</taxon>
        <taxon>Aureobasidium</taxon>
    </lineage>
</organism>
<feature type="transmembrane region" description="Helical" evidence="8">
    <location>
        <begin position="78"/>
        <end position="94"/>
    </location>
</feature>
<dbReference type="InterPro" id="IPR020846">
    <property type="entry name" value="MFS_dom"/>
</dbReference>
<dbReference type="PROSITE" id="PS50850">
    <property type="entry name" value="MFS"/>
    <property type="match status" value="1"/>
</dbReference>
<evidence type="ECO:0000256" key="4">
    <source>
        <dbReference type="ARBA" id="ARBA00022692"/>
    </source>
</evidence>
<dbReference type="CDD" id="cd17356">
    <property type="entry name" value="MFS_HXT"/>
    <property type="match status" value="1"/>
</dbReference>
<dbReference type="OrthoDB" id="4142200at2759"/>
<dbReference type="GO" id="GO:0005351">
    <property type="term" value="F:carbohydrate:proton symporter activity"/>
    <property type="evidence" value="ECO:0007669"/>
    <property type="project" value="TreeGrafter"/>
</dbReference>
<dbReference type="InterPro" id="IPR005829">
    <property type="entry name" value="Sugar_transporter_CS"/>
</dbReference>
<name>A0A074Y4F1_AURPU</name>